<dbReference type="Pfam" id="PF12697">
    <property type="entry name" value="Abhydrolase_6"/>
    <property type="match status" value="1"/>
</dbReference>
<dbReference type="InterPro" id="IPR000073">
    <property type="entry name" value="AB_hydrolase_1"/>
</dbReference>
<proteinExistence type="predicted"/>
<evidence type="ECO:0000313" key="2">
    <source>
        <dbReference type="EMBL" id="WTP88333.1"/>
    </source>
</evidence>
<dbReference type="AlphaFoldDB" id="A0AAU1I022"/>
<sequence>MVTSLSVGPRVRRITLDAAGYTLSALLSAPESTPPRATVVALHGAGMSAGYFDGGAQPDASLCALGAHLGYAVLAVDRPGYGDSAAGLPEGLDLAGQARVLRAALDHFDAEYDIGIGTFLLAHSFGGKLALTLAAEAPPAELLGLDISGCGHRYAPRSAELLTGPDRARWKHNWGRLGLYPPATFKRSAAFVKPIPELELRAASDWPDVFDALAPRVRVPVRLTFAEHELWWRHDADALDDLRARLSAAPRVVVDRQPDAGHNISLGLTARAYHLRALAFFEECLYFEEGMPERDGP</sequence>
<dbReference type="GO" id="GO:0016787">
    <property type="term" value="F:hydrolase activity"/>
    <property type="evidence" value="ECO:0007669"/>
    <property type="project" value="UniProtKB-KW"/>
</dbReference>
<dbReference type="SUPFAM" id="SSF53474">
    <property type="entry name" value="alpha/beta-Hydrolases"/>
    <property type="match status" value="1"/>
</dbReference>
<accession>A0AAU1I022</accession>
<protein>
    <submittedName>
        <fullName evidence="2">Alpha/beta fold hydrolase</fullName>
    </submittedName>
</protein>
<dbReference type="EMBL" id="CP108140">
    <property type="protein sequence ID" value="WTP88333.1"/>
    <property type="molecule type" value="Genomic_DNA"/>
</dbReference>
<keyword evidence="2" id="KW-0378">Hydrolase</keyword>
<organism evidence="2">
    <name type="scientific">Streptomyces sp. NBC_00180</name>
    <dbReference type="NCBI Taxonomy" id="2903632"/>
    <lineage>
        <taxon>Bacteria</taxon>
        <taxon>Bacillati</taxon>
        <taxon>Actinomycetota</taxon>
        <taxon>Actinomycetes</taxon>
        <taxon>Kitasatosporales</taxon>
        <taxon>Streptomycetaceae</taxon>
        <taxon>Streptomyces</taxon>
    </lineage>
</organism>
<evidence type="ECO:0000259" key="1">
    <source>
        <dbReference type="Pfam" id="PF12697"/>
    </source>
</evidence>
<gene>
    <name evidence="2" type="ORF">OG477_24550</name>
</gene>
<feature type="domain" description="AB hydrolase-1" evidence="1">
    <location>
        <begin position="39"/>
        <end position="263"/>
    </location>
</feature>
<dbReference type="InterPro" id="IPR029058">
    <property type="entry name" value="AB_hydrolase_fold"/>
</dbReference>
<dbReference type="Gene3D" id="3.40.50.1820">
    <property type="entry name" value="alpha/beta hydrolase"/>
    <property type="match status" value="1"/>
</dbReference>
<name>A0AAU1I022_9ACTN</name>
<reference evidence="2" key="1">
    <citation type="submission" date="2022-10" db="EMBL/GenBank/DDBJ databases">
        <title>The complete genomes of actinobacterial strains from the NBC collection.</title>
        <authorList>
            <person name="Joergensen T.S."/>
            <person name="Alvarez Arevalo M."/>
            <person name="Sterndorff E.B."/>
            <person name="Faurdal D."/>
            <person name="Vuksanovic O."/>
            <person name="Mourched A.-S."/>
            <person name="Charusanti P."/>
            <person name="Shaw S."/>
            <person name="Blin K."/>
            <person name="Weber T."/>
        </authorList>
    </citation>
    <scope>NUCLEOTIDE SEQUENCE</scope>
    <source>
        <strain evidence="2">NBC 00180</strain>
    </source>
</reference>